<keyword evidence="7 8" id="KW-0275">Fatty acid biosynthesis</keyword>
<keyword evidence="2 8" id="KW-0808">Transferase</keyword>
<name>A0A7X0RWJ4_9BACL</name>
<comment type="catalytic activity">
    <reaction evidence="8">
        <text>apo-[ACP] + CoA = holo-[ACP] + adenosine 3',5'-bisphosphate + H(+)</text>
        <dbReference type="Rhea" id="RHEA:12068"/>
        <dbReference type="Rhea" id="RHEA-COMP:9685"/>
        <dbReference type="Rhea" id="RHEA-COMP:9690"/>
        <dbReference type="ChEBI" id="CHEBI:15378"/>
        <dbReference type="ChEBI" id="CHEBI:29999"/>
        <dbReference type="ChEBI" id="CHEBI:57287"/>
        <dbReference type="ChEBI" id="CHEBI:58343"/>
        <dbReference type="ChEBI" id="CHEBI:64479"/>
        <dbReference type="EC" id="2.7.8.7"/>
    </reaction>
</comment>
<evidence type="ECO:0000313" key="11">
    <source>
        <dbReference type="Proteomes" id="UP000547209"/>
    </source>
</evidence>
<reference evidence="10 11" key="1">
    <citation type="submission" date="2020-08" db="EMBL/GenBank/DDBJ databases">
        <title>Cohnella phylogeny.</title>
        <authorList>
            <person name="Dunlap C."/>
        </authorList>
    </citation>
    <scope>NUCLEOTIDE SEQUENCE [LARGE SCALE GENOMIC DNA]</scope>
    <source>
        <strain evidence="10 11">DSM 28246</strain>
    </source>
</reference>
<evidence type="ECO:0000256" key="4">
    <source>
        <dbReference type="ARBA" id="ARBA00022832"/>
    </source>
</evidence>
<keyword evidence="4 8" id="KW-0276">Fatty acid metabolism</keyword>
<evidence type="ECO:0000256" key="2">
    <source>
        <dbReference type="ARBA" id="ARBA00022679"/>
    </source>
</evidence>
<dbReference type="NCBIfam" id="TIGR00516">
    <property type="entry name" value="acpS"/>
    <property type="match status" value="1"/>
</dbReference>
<organism evidence="10 11">
    <name type="scientific">Cohnella nanjingensis</name>
    <dbReference type="NCBI Taxonomy" id="1387779"/>
    <lineage>
        <taxon>Bacteria</taxon>
        <taxon>Bacillati</taxon>
        <taxon>Bacillota</taxon>
        <taxon>Bacilli</taxon>
        <taxon>Bacillales</taxon>
        <taxon>Paenibacillaceae</taxon>
        <taxon>Cohnella</taxon>
    </lineage>
</organism>
<keyword evidence="3 8" id="KW-0479">Metal-binding</keyword>
<protein>
    <recommendedName>
        <fullName evidence="8">Holo-[acyl-carrier-protein] synthase</fullName>
        <shortName evidence="8">Holo-ACP synthase</shortName>
        <ecNumber evidence="8">2.7.8.7</ecNumber>
    </recommendedName>
    <alternativeName>
        <fullName evidence="8">4'-phosphopantetheinyl transferase AcpS</fullName>
    </alternativeName>
</protein>
<dbReference type="Proteomes" id="UP000547209">
    <property type="component" value="Unassembled WGS sequence"/>
</dbReference>
<feature type="binding site" evidence="8">
    <location>
        <position position="8"/>
    </location>
    <ligand>
        <name>Mg(2+)</name>
        <dbReference type="ChEBI" id="CHEBI:18420"/>
    </ligand>
</feature>
<evidence type="ECO:0000256" key="5">
    <source>
        <dbReference type="ARBA" id="ARBA00022842"/>
    </source>
</evidence>
<evidence type="ECO:0000256" key="1">
    <source>
        <dbReference type="ARBA" id="ARBA00022516"/>
    </source>
</evidence>
<feature type="binding site" evidence="8">
    <location>
        <position position="60"/>
    </location>
    <ligand>
        <name>Mg(2+)</name>
        <dbReference type="ChEBI" id="CHEBI:18420"/>
    </ligand>
</feature>
<gene>
    <name evidence="8 10" type="primary">acpS</name>
    <name evidence="10" type="ORF">H7C19_24040</name>
</gene>
<evidence type="ECO:0000256" key="6">
    <source>
        <dbReference type="ARBA" id="ARBA00023098"/>
    </source>
</evidence>
<keyword evidence="1 8" id="KW-0444">Lipid biosynthesis</keyword>
<evidence type="ECO:0000256" key="8">
    <source>
        <dbReference type="HAMAP-Rule" id="MF_00101"/>
    </source>
</evidence>
<dbReference type="GO" id="GO:0000287">
    <property type="term" value="F:magnesium ion binding"/>
    <property type="evidence" value="ECO:0007669"/>
    <property type="project" value="UniProtKB-UniRule"/>
</dbReference>
<proteinExistence type="inferred from homology"/>
<dbReference type="EC" id="2.7.8.7" evidence="8"/>
<dbReference type="RefSeq" id="WP_185671611.1">
    <property type="nucleotide sequence ID" value="NZ_JACJVP010000041.1"/>
</dbReference>
<sequence length="130" mass="14262">MIIGVGIDLADIGRFDKMLRKKDDLLIERLLSDNEMPAFRALTGDRRRAEWLAGRFAAKEALMKALGLALPEGIGMRDIEVMPDRLGRPVLALSAAVRRQLDSPCTCHLSITHTAATAGAIVVIEREVRA</sequence>
<comment type="function">
    <text evidence="8">Transfers the 4'-phosphopantetheine moiety from coenzyme A to a Ser of acyl-carrier-protein.</text>
</comment>
<accession>A0A7X0RWJ4</accession>
<dbReference type="HAMAP" id="MF_00101">
    <property type="entry name" value="AcpS"/>
    <property type="match status" value="1"/>
</dbReference>
<dbReference type="EMBL" id="JACJVP010000041">
    <property type="protein sequence ID" value="MBB6673756.1"/>
    <property type="molecule type" value="Genomic_DNA"/>
</dbReference>
<dbReference type="GO" id="GO:0008897">
    <property type="term" value="F:holo-[acyl-carrier-protein] synthase activity"/>
    <property type="evidence" value="ECO:0007669"/>
    <property type="project" value="UniProtKB-UniRule"/>
</dbReference>
<dbReference type="Gene3D" id="3.90.470.20">
    <property type="entry name" value="4'-phosphopantetheinyl transferase domain"/>
    <property type="match status" value="1"/>
</dbReference>
<evidence type="ECO:0000256" key="7">
    <source>
        <dbReference type="ARBA" id="ARBA00023160"/>
    </source>
</evidence>
<evidence type="ECO:0000313" key="10">
    <source>
        <dbReference type="EMBL" id="MBB6673756.1"/>
    </source>
</evidence>
<feature type="domain" description="4'-phosphopantetheinyl transferase" evidence="9">
    <location>
        <begin position="4"/>
        <end position="92"/>
    </location>
</feature>
<comment type="cofactor">
    <cofactor evidence="8">
        <name>Mg(2+)</name>
        <dbReference type="ChEBI" id="CHEBI:18420"/>
    </cofactor>
</comment>
<evidence type="ECO:0000259" key="9">
    <source>
        <dbReference type="Pfam" id="PF01648"/>
    </source>
</evidence>
<dbReference type="NCBIfam" id="TIGR00556">
    <property type="entry name" value="pantethn_trn"/>
    <property type="match status" value="1"/>
</dbReference>
<comment type="similarity">
    <text evidence="8">Belongs to the P-Pant transferase superfamily. AcpS family.</text>
</comment>
<comment type="caution">
    <text evidence="10">The sequence shown here is derived from an EMBL/GenBank/DDBJ whole genome shotgun (WGS) entry which is preliminary data.</text>
</comment>
<dbReference type="InterPro" id="IPR037143">
    <property type="entry name" value="4-PPantetheinyl_Trfase_dom_sf"/>
</dbReference>
<dbReference type="SUPFAM" id="SSF56214">
    <property type="entry name" value="4'-phosphopantetheinyl transferase"/>
    <property type="match status" value="1"/>
</dbReference>
<dbReference type="InterPro" id="IPR004568">
    <property type="entry name" value="Ppantetheine-prot_Trfase_dom"/>
</dbReference>
<comment type="subcellular location">
    <subcellularLocation>
        <location evidence="8">Cytoplasm</location>
    </subcellularLocation>
</comment>
<dbReference type="Pfam" id="PF01648">
    <property type="entry name" value="ACPS"/>
    <property type="match status" value="1"/>
</dbReference>
<dbReference type="GO" id="GO:0005737">
    <property type="term" value="C:cytoplasm"/>
    <property type="evidence" value="ECO:0007669"/>
    <property type="project" value="UniProtKB-SubCell"/>
</dbReference>
<dbReference type="InterPro" id="IPR008278">
    <property type="entry name" value="4-PPantetheinyl_Trfase_dom"/>
</dbReference>
<keyword evidence="8" id="KW-0963">Cytoplasm</keyword>
<dbReference type="GO" id="GO:0006633">
    <property type="term" value="P:fatty acid biosynthetic process"/>
    <property type="evidence" value="ECO:0007669"/>
    <property type="project" value="UniProtKB-UniRule"/>
</dbReference>
<keyword evidence="6 8" id="KW-0443">Lipid metabolism</keyword>
<keyword evidence="5 8" id="KW-0460">Magnesium</keyword>
<dbReference type="AlphaFoldDB" id="A0A7X0RWJ4"/>
<evidence type="ECO:0000256" key="3">
    <source>
        <dbReference type="ARBA" id="ARBA00022723"/>
    </source>
</evidence>
<dbReference type="InterPro" id="IPR002582">
    <property type="entry name" value="ACPS"/>
</dbReference>
<keyword evidence="11" id="KW-1185">Reference proteome</keyword>